<reference evidence="1" key="1">
    <citation type="submission" date="2022-08" db="UniProtKB">
        <authorList>
            <consortium name="EnsemblMetazoa"/>
        </authorList>
    </citation>
    <scope>IDENTIFICATION</scope>
    <source>
        <strain evidence="1">EBRO</strain>
    </source>
</reference>
<evidence type="ECO:0000313" key="1">
    <source>
        <dbReference type="EnsemblMetazoa" id="AATE019980-PA.1"/>
    </source>
</evidence>
<dbReference type="AlphaFoldDB" id="A0A182JKW7"/>
<dbReference type="VEuPathDB" id="VectorBase:AATE019980"/>
<sequence length="697" mass="76699">MLLLGDSSSLALERASSASFSASIVSRRRTFMRRSRLSCSIWVWSRPQLNRVAEPCSYEPDSNRLESYSPPEAFFSARSYLLPDPPPPAARDRFSCSSLVAQFRAFALGVDELAGELRVTAAAPSATTDASGGGQLFASFLLALEGRLLHLTLGQLLLQARGAILGGLLVTPQLVDRVLGSVQPLSQHAPLVFAVRERLLDLLQLILPQGKRVALVGVVPLQAGYFTAQLRLRDGGSLQTLLQLVADRAVPFLHGHLQPLYVTLECNTLQIQLRGASLGARQLILQVALVRLEPGPSLTALFQPLLQMRLLLAGAAQRLLQLGRLLPHRGQLVRLLTQRFLHRLQGACFLRQPGLQVGFVLVNGPVVLLQLVDLRLETQLGVTALLQLLPGGAQLHLEVVPFALDVRDLLHQRADTLANHLRIDVDQHVVTGETARLVSTMLMMMMMVVVMMMMGWIVISSLRATSPGRAVTPGWAHQPVREADGPIHLNASDPPQRVPDRAELVFHLLLLGLQLDELLVERPYPTLRTAQPGLQLLYLLGGIGQTNLQVVLLVFEAFFTPAALLHAGAQLLLALVEPVLVLDHLLVLLVKRFQVHLERLELFLQLETLQPLAYGQLLRVQIEARLFCTDQLLLQRSQIGSLVAGLSPKFAAFVVELCNGCFQLPNFLVKVFIGTCSLFQSRMQVVPFARHAIQLEF</sequence>
<dbReference type="EnsemblMetazoa" id="AATE019980-RA">
    <property type="protein sequence ID" value="AATE019980-PA.1"/>
    <property type="gene ID" value="AATE019980"/>
</dbReference>
<protein>
    <submittedName>
        <fullName evidence="1">Uncharacterized protein</fullName>
    </submittedName>
</protein>
<accession>A0A182JKW7</accession>
<name>A0A182JKW7_ANOAO</name>
<organism evidence="1">
    <name type="scientific">Anopheles atroparvus</name>
    <name type="common">European mosquito</name>
    <dbReference type="NCBI Taxonomy" id="41427"/>
    <lineage>
        <taxon>Eukaryota</taxon>
        <taxon>Metazoa</taxon>
        <taxon>Ecdysozoa</taxon>
        <taxon>Arthropoda</taxon>
        <taxon>Hexapoda</taxon>
        <taxon>Insecta</taxon>
        <taxon>Pterygota</taxon>
        <taxon>Neoptera</taxon>
        <taxon>Endopterygota</taxon>
        <taxon>Diptera</taxon>
        <taxon>Nematocera</taxon>
        <taxon>Culicoidea</taxon>
        <taxon>Culicidae</taxon>
        <taxon>Anophelinae</taxon>
        <taxon>Anopheles</taxon>
    </lineage>
</organism>
<proteinExistence type="predicted"/>